<dbReference type="RefSeq" id="WP_152981058.1">
    <property type="nucleotide sequence ID" value="NZ_JACIUV010000004.1"/>
</dbReference>
<dbReference type="GO" id="GO:0019878">
    <property type="term" value="P:lysine biosynthetic process via aminoadipic acid"/>
    <property type="evidence" value="ECO:0007669"/>
    <property type="project" value="TreeGrafter"/>
</dbReference>
<dbReference type="GO" id="GO:0005829">
    <property type="term" value="C:cytosol"/>
    <property type="evidence" value="ECO:0007669"/>
    <property type="project" value="TreeGrafter"/>
</dbReference>
<dbReference type="OrthoDB" id="9808281at2"/>
<comment type="similarity">
    <text evidence="1">Belongs to the P-Pant transferase superfamily. Gsp/Sfp/HetI/AcpT family.</text>
</comment>
<feature type="domain" description="4'-phosphopantetheinyl transferase" evidence="3">
    <location>
        <begin position="94"/>
        <end position="165"/>
    </location>
</feature>
<evidence type="ECO:0000256" key="1">
    <source>
        <dbReference type="ARBA" id="ARBA00010990"/>
    </source>
</evidence>
<name>A0A7W3V0K0_9GAMM</name>
<reference evidence="4 5" key="1">
    <citation type="submission" date="2020-08" db="EMBL/GenBank/DDBJ databases">
        <title>Stenotrophomonas sp. W1S232.</title>
        <authorList>
            <person name="Deng Y."/>
        </authorList>
    </citation>
    <scope>NUCLEOTIDE SEQUENCE [LARGE SCALE GENOMIC DNA]</scope>
    <source>
        <strain evidence="4 5">W1S232</strain>
    </source>
</reference>
<evidence type="ECO:0000313" key="5">
    <source>
        <dbReference type="Proteomes" id="UP000550609"/>
    </source>
</evidence>
<dbReference type="InterPro" id="IPR008278">
    <property type="entry name" value="4-PPantetheinyl_Trfase_dom"/>
</dbReference>
<dbReference type="Gene3D" id="3.90.470.20">
    <property type="entry name" value="4'-phosphopantetheinyl transferase domain"/>
    <property type="match status" value="1"/>
</dbReference>
<comment type="caution">
    <text evidence="4">The sequence shown here is derived from an EMBL/GenBank/DDBJ whole genome shotgun (WGS) entry which is preliminary data.</text>
</comment>
<dbReference type="Proteomes" id="UP000550609">
    <property type="component" value="Unassembled WGS sequence"/>
</dbReference>
<dbReference type="GO" id="GO:0000287">
    <property type="term" value="F:magnesium ion binding"/>
    <property type="evidence" value="ECO:0007669"/>
    <property type="project" value="InterPro"/>
</dbReference>
<dbReference type="InterPro" id="IPR050559">
    <property type="entry name" value="P-Pant_transferase_sf"/>
</dbReference>
<evidence type="ECO:0000313" key="4">
    <source>
        <dbReference type="EMBL" id="MBB1117293.1"/>
    </source>
</evidence>
<dbReference type="PANTHER" id="PTHR12215:SF10">
    <property type="entry name" value="L-AMINOADIPATE-SEMIALDEHYDE DEHYDROGENASE-PHOSPHOPANTETHEINYL TRANSFERASE"/>
    <property type="match status" value="1"/>
</dbReference>
<accession>A0A7W3V0K0</accession>
<gene>
    <name evidence="4" type="ORF">H4O09_09570</name>
</gene>
<dbReference type="EMBL" id="JACIUV010000004">
    <property type="protein sequence ID" value="MBB1117293.1"/>
    <property type="molecule type" value="Genomic_DNA"/>
</dbReference>
<evidence type="ECO:0000256" key="2">
    <source>
        <dbReference type="ARBA" id="ARBA00022679"/>
    </source>
</evidence>
<dbReference type="GO" id="GO:0008897">
    <property type="term" value="F:holo-[acyl-carrier-protein] synthase activity"/>
    <property type="evidence" value="ECO:0007669"/>
    <property type="project" value="InterPro"/>
</dbReference>
<dbReference type="Pfam" id="PF01648">
    <property type="entry name" value="ACPS"/>
    <property type="match status" value="1"/>
</dbReference>
<sequence length="204" mass="22816">MHQREARVVTATVLGHWQWDHLQVWQLPHTAGTRGEPQARQVLAPVLGLAPEQLPISRSERGRPQLGRPLEGQDVGWSHSGGHLLVALGQGVRLGVDLERIQPRPRMAEVIARFFHPDEVAWLLGLEEAARQQWFFRVWCAKEALLKAHGHGISFGLHRFAFAPQGQCLQVSVSDPELGPAGSWQLREWAIGADFRAALAWQPL</sequence>
<proteinExistence type="inferred from homology"/>
<dbReference type="PANTHER" id="PTHR12215">
    <property type="entry name" value="PHOSPHOPANTETHEINE TRANSFERASE"/>
    <property type="match status" value="1"/>
</dbReference>
<dbReference type="InterPro" id="IPR037143">
    <property type="entry name" value="4-PPantetheinyl_Trfase_dom_sf"/>
</dbReference>
<organism evidence="4 5">
    <name type="scientific">Stenotrophomonas koreensis</name>
    <dbReference type="NCBI Taxonomy" id="266128"/>
    <lineage>
        <taxon>Bacteria</taxon>
        <taxon>Pseudomonadati</taxon>
        <taxon>Pseudomonadota</taxon>
        <taxon>Gammaproteobacteria</taxon>
        <taxon>Lysobacterales</taxon>
        <taxon>Lysobacteraceae</taxon>
        <taxon>Stenotrophomonas</taxon>
    </lineage>
</organism>
<dbReference type="SUPFAM" id="SSF56214">
    <property type="entry name" value="4'-phosphopantetheinyl transferase"/>
    <property type="match status" value="2"/>
</dbReference>
<evidence type="ECO:0000259" key="3">
    <source>
        <dbReference type="Pfam" id="PF01648"/>
    </source>
</evidence>
<keyword evidence="2 4" id="KW-0808">Transferase</keyword>
<dbReference type="AlphaFoldDB" id="A0A7W3V0K0"/>
<protein>
    <submittedName>
        <fullName evidence="4">4'-phosphopantetheinyl transferase superfamily protein</fullName>
    </submittedName>
</protein>